<keyword evidence="3" id="KW-1185">Reference proteome</keyword>
<reference evidence="2 3" key="1">
    <citation type="journal article" date="2021" name="ISME Commun">
        <title>Automated analysis of genomic sequences facilitates high-throughput and comprehensive description of bacteria.</title>
        <authorList>
            <person name="Hitch T.C.A."/>
        </authorList>
    </citation>
    <scope>NUCLEOTIDE SEQUENCE [LARGE SCALE GENOMIC DNA]</scope>
    <source>
        <strain evidence="2 3">Sanger_04</strain>
    </source>
</reference>
<dbReference type="SUPFAM" id="SSF103025">
    <property type="entry name" value="Folate-binding domain"/>
    <property type="match status" value="1"/>
</dbReference>
<dbReference type="RefSeq" id="WP_158363947.1">
    <property type="nucleotide sequence ID" value="NZ_JAOQKC010000014.1"/>
</dbReference>
<dbReference type="Pfam" id="PF01571">
    <property type="entry name" value="GCV_T"/>
    <property type="match status" value="1"/>
</dbReference>
<dbReference type="PANTHER" id="PTHR43757:SF2">
    <property type="entry name" value="AMINOMETHYLTRANSFERASE, MITOCHONDRIAL"/>
    <property type="match status" value="1"/>
</dbReference>
<comment type="caution">
    <text evidence="2">The sequence shown here is derived from an EMBL/GenBank/DDBJ whole genome shotgun (WGS) entry which is preliminary data.</text>
</comment>
<dbReference type="Gene3D" id="3.30.1360.120">
    <property type="entry name" value="Probable tRNA modification gtpase trme, domain 1"/>
    <property type="match status" value="1"/>
</dbReference>
<protein>
    <submittedName>
        <fullName evidence="2">Aminomethyltransferase family protein</fullName>
    </submittedName>
</protein>
<dbReference type="InterPro" id="IPR027266">
    <property type="entry name" value="TrmE/GcvT-like"/>
</dbReference>
<evidence type="ECO:0000259" key="1">
    <source>
        <dbReference type="Pfam" id="PF01571"/>
    </source>
</evidence>
<dbReference type="Proteomes" id="UP001652461">
    <property type="component" value="Unassembled WGS sequence"/>
</dbReference>
<dbReference type="InterPro" id="IPR028896">
    <property type="entry name" value="GcvT/YgfZ/DmdA"/>
</dbReference>
<accession>A0ABT2RZ86</accession>
<dbReference type="EMBL" id="JAOQKC010000014">
    <property type="protein sequence ID" value="MCU6697482.1"/>
    <property type="molecule type" value="Genomic_DNA"/>
</dbReference>
<sequence length="443" mass="50731">MFKINNLVNSHALLLMNWGNDYYVPMLYSSPQEELLACRNGAWLGNFLNCSPVYELSGPDVVKLMNYVSVNRDYSTLKVGGSRHTIMCNEKGQMLADGVMMRVDENRYLTYWLAPVLAYYVETLGYDVQGRWVTDEFFIQIDGPRSLEIMEKVSGKDLHSLKFAKHTEIEIAGVKTTIHRLGMSGCLAYEMHGDMNKVGEVYEAIAQAGEEYGLKRLGMMNYCRNHTQGGYPNQYIHFYYPFLLNDEKMKQYVIEHCGWNTQFCQYNFHGSAADDIENGFVNPYDVKWDYLINWDHDFIGKKALQEMAKAPARTVVTLEWNAEDIGKAFASQFTGTPVMPWDDISNIADGALLDFFVISKVMNGNQMIGVASGRERDFYHGNMISLAFINREYANVGDEYTVMWGSTPLSAQPIRVKVAPFPYYNEEMRNETFDVEKIPHPVF</sequence>
<dbReference type="PIRSF" id="PIRSF006487">
    <property type="entry name" value="GcvT"/>
    <property type="match status" value="1"/>
</dbReference>
<evidence type="ECO:0000313" key="3">
    <source>
        <dbReference type="Proteomes" id="UP001652461"/>
    </source>
</evidence>
<gene>
    <name evidence="2" type="ORF">OCV63_11360</name>
</gene>
<name>A0ABT2RZ86_9FIRM</name>
<dbReference type="PANTHER" id="PTHR43757">
    <property type="entry name" value="AMINOMETHYLTRANSFERASE"/>
    <property type="match status" value="1"/>
</dbReference>
<organism evidence="2 3">
    <name type="scientific">Laedolimicola ammoniilytica</name>
    <dbReference type="NCBI Taxonomy" id="2981771"/>
    <lineage>
        <taxon>Bacteria</taxon>
        <taxon>Bacillati</taxon>
        <taxon>Bacillota</taxon>
        <taxon>Clostridia</taxon>
        <taxon>Lachnospirales</taxon>
        <taxon>Lachnospiraceae</taxon>
        <taxon>Laedolimicola</taxon>
    </lineage>
</organism>
<evidence type="ECO:0000313" key="2">
    <source>
        <dbReference type="EMBL" id="MCU6697482.1"/>
    </source>
</evidence>
<dbReference type="InterPro" id="IPR006222">
    <property type="entry name" value="GCVT_N"/>
</dbReference>
<feature type="domain" description="GCVT N-terminal" evidence="1">
    <location>
        <begin position="22"/>
        <end position="220"/>
    </location>
</feature>
<proteinExistence type="predicted"/>